<dbReference type="InterPro" id="IPR036885">
    <property type="entry name" value="SWIB_MDM2_dom_sf"/>
</dbReference>
<evidence type="ECO:0000259" key="1">
    <source>
        <dbReference type="Pfam" id="PF02201"/>
    </source>
</evidence>
<dbReference type="AlphaFoldDB" id="A0A6A6UVR6"/>
<dbReference type="InterPro" id="IPR003121">
    <property type="entry name" value="SWIB_MDM2_domain"/>
</dbReference>
<sequence length="474" mass="53370">MATRHTRNKTSLGSITYADLANTFQRPGLPPVGAQYQLGQPVAPQRVSQDESARAAIYKRLSIVPTDREIPDGVADLVVGDVVERYQSLRELEKKLDAVLINKRLAAKDSSQRYERRLRTMRVWISCQSLDKDNGDTRMEDTFDFGDESGDRSYKMQIQGRLLPEDDEEAESKDKQKFSHYFQTITVTFNPPQHALPNATVPAPIQWKRPTPTQEGQFPTSPNANFDCLDIERKLEEGVQSVTVKLERADPNGRVRGKLSPALARVLDRQYEDQSGAMMGIYNYVRLKGLEQEGQPQYFRCDEALKAVFGQDSMHFTYAPEKIMENITPLPDISLPFTIRLSNPPAPPTIYDIPVLVDDPLDVFTSYFRSATNPRDQNFVKRLETIAQLDKDIALAIQGMYASKAKIDFLNQLAKEPVGFMKKWVSSQQADEAVILAEENAKGPEWSRGGQESLWASQGAKESVGLLLARTKPL</sequence>
<dbReference type="Gene3D" id="1.10.245.10">
    <property type="entry name" value="SWIB/MDM2 domain"/>
    <property type="match status" value="1"/>
</dbReference>
<organism evidence="2 3">
    <name type="scientific">Microthyrium microscopicum</name>
    <dbReference type="NCBI Taxonomy" id="703497"/>
    <lineage>
        <taxon>Eukaryota</taxon>
        <taxon>Fungi</taxon>
        <taxon>Dikarya</taxon>
        <taxon>Ascomycota</taxon>
        <taxon>Pezizomycotina</taxon>
        <taxon>Dothideomycetes</taxon>
        <taxon>Dothideomycetes incertae sedis</taxon>
        <taxon>Microthyriales</taxon>
        <taxon>Microthyriaceae</taxon>
        <taxon>Microthyrium</taxon>
    </lineage>
</organism>
<name>A0A6A6UVR6_9PEZI</name>
<gene>
    <name evidence="2" type="ORF">BT63DRAFT_367349</name>
</gene>
<dbReference type="Proteomes" id="UP000799302">
    <property type="component" value="Unassembled WGS sequence"/>
</dbReference>
<reference evidence="2" key="1">
    <citation type="journal article" date="2020" name="Stud. Mycol.">
        <title>101 Dothideomycetes genomes: a test case for predicting lifestyles and emergence of pathogens.</title>
        <authorList>
            <person name="Haridas S."/>
            <person name="Albert R."/>
            <person name="Binder M."/>
            <person name="Bloem J."/>
            <person name="Labutti K."/>
            <person name="Salamov A."/>
            <person name="Andreopoulos B."/>
            <person name="Baker S."/>
            <person name="Barry K."/>
            <person name="Bills G."/>
            <person name="Bluhm B."/>
            <person name="Cannon C."/>
            <person name="Castanera R."/>
            <person name="Culley D."/>
            <person name="Daum C."/>
            <person name="Ezra D."/>
            <person name="Gonzalez J."/>
            <person name="Henrissat B."/>
            <person name="Kuo A."/>
            <person name="Liang C."/>
            <person name="Lipzen A."/>
            <person name="Lutzoni F."/>
            <person name="Magnuson J."/>
            <person name="Mondo S."/>
            <person name="Nolan M."/>
            <person name="Ohm R."/>
            <person name="Pangilinan J."/>
            <person name="Park H.-J."/>
            <person name="Ramirez L."/>
            <person name="Alfaro M."/>
            <person name="Sun H."/>
            <person name="Tritt A."/>
            <person name="Yoshinaga Y."/>
            <person name="Zwiers L.-H."/>
            <person name="Turgeon B."/>
            <person name="Goodwin S."/>
            <person name="Spatafora J."/>
            <person name="Crous P."/>
            <person name="Grigoriev I."/>
        </authorList>
    </citation>
    <scope>NUCLEOTIDE SEQUENCE</scope>
    <source>
        <strain evidence="2">CBS 115976</strain>
    </source>
</reference>
<accession>A0A6A6UVR6</accession>
<protein>
    <recommendedName>
        <fullName evidence="1">DM2 domain-containing protein</fullName>
    </recommendedName>
</protein>
<dbReference type="PANTHER" id="PTHR13844">
    <property type="entry name" value="SWI/SNF-RELATED MATRIX-ASSOCIATED ACTIN-DEPENDENT REGULATOR OF CHROMATIN SUBFAMILY D"/>
    <property type="match status" value="1"/>
</dbReference>
<proteinExistence type="predicted"/>
<dbReference type="EMBL" id="MU004230">
    <property type="protein sequence ID" value="KAF2675064.1"/>
    <property type="molecule type" value="Genomic_DNA"/>
</dbReference>
<feature type="domain" description="DM2" evidence="1">
    <location>
        <begin position="258"/>
        <end position="323"/>
    </location>
</feature>
<evidence type="ECO:0000313" key="3">
    <source>
        <dbReference type="Proteomes" id="UP000799302"/>
    </source>
</evidence>
<dbReference type="Pfam" id="PF02201">
    <property type="entry name" value="SWIB"/>
    <property type="match status" value="1"/>
</dbReference>
<dbReference type="SUPFAM" id="SSF47592">
    <property type="entry name" value="SWIB/MDM2 domain"/>
    <property type="match status" value="1"/>
</dbReference>
<keyword evidence="3" id="KW-1185">Reference proteome</keyword>
<evidence type="ECO:0000313" key="2">
    <source>
        <dbReference type="EMBL" id="KAF2675064.1"/>
    </source>
</evidence>
<dbReference type="CDD" id="cd10568">
    <property type="entry name" value="SWIB_like"/>
    <property type="match status" value="1"/>
</dbReference>
<dbReference type="OrthoDB" id="10263741at2759"/>